<keyword evidence="3" id="KW-0378">Hydrolase</keyword>
<dbReference type="GO" id="GO:0006508">
    <property type="term" value="P:proteolysis"/>
    <property type="evidence" value="ECO:0007669"/>
    <property type="project" value="UniProtKB-KW"/>
</dbReference>
<dbReference type="Pfam" id="PF04002">
    <property type="entry name" value="RadC"/>
    <property type="match status" value="1"/>
</dbReference>
<name>A0A848QNN2_9SPHN</name>
<keyword evidence="1" id="KW-0645">Protease</keyword>
<dbReference type="InterPro" id="IPR025657">
    <property type="entry name" value="RadC_JAB"/>
</dbReference>
<keyword evidence="4" id="KW-0862">Zinc</keyword>
<dbReference type="CDD" id="cd08071">
    <property type="entry name" value="MPN_DUF2466"/>
    <property type="match status" value="1"/>
</dbReference>
<sequence length="175" mass="19086">MRNEFGTLGRALRASDMDFAKLGPDGRNLKALLVAACELVDGVRNERAVSARLDPADRQLHIFLRRRLCATAVEKLMIIFCDGRGRYLGDEVIACGTRNGVELDMQSLFRQALSIGASSFLMAHNHPSGVCSPSDNDIRATKRVAHAAPMLGLSVLDHLILTSGECYSMRTGDLL</sequence>
<dbReference type="Gene3D" id="3.40.140.10">
    <property type="entry name" value="Cytidine Deaminase, domain 2"/>
    <property type="match status" value="1"/>
</dbReference>
<keyword evidence="2" id="KW-0479">Metal-binding</keyword>
<evidence type="ECO:0000259" key="6">
    <source>
        <dbReference type="PROSITE" id="PS50249"/>
    </source>
</evidence>
<reference evidence="7 8" key="1">
    <citation type="submission" date="2020-04" db="EMBL/GenBank/DDBJ databases">
        <authorList>
            <person name="Liu A."/>
        </authorList>
    </citation>
    <scope>NUCLEOTIDE SEQUENCE [LARGE SCALE GENOMIC DNA]</scope>
    <source>
        <strain evidence="7 8">RZ02</strain>
    </source>
</reference>
<comment type="caution">
    <text evidence="7">The sequence shown here is derived from an EMBL/GenBank/DDBJ whole genome shotgun (WGS) entry which is preliminary data.</text>
</comment>
<feature type="domain" description="MPN" evidence="6">
    <location>
        <begin position="51"/>
        <end position="175"/>
    </location>
</feature>
<dbReference type="InterPro" id="IPR037518">
    <property type="entry name" value="MPN"/>
</dbReference>
<dbReference type="GO" id="GO:0008237">
    <property type="term" value="F:metallopeptidase activity"/>
    <property type="evidence" value="ECO:0007669"/>
    <property type="project" value="UniProtKB-KW"/>
</dbReference>
<keyword evidence="8" id="KW-1185">Reference proteome</keyword>
<dbReference type="PANTHER" id="PTHR30471:SF3">
    <property type="entry name" value="UPF0758 PROTEIN YEES-RELATED"/>
    <property type="match status" value="1"/>
</dbReference>
<dbReference type="GO" id="GO:0046872">
    <property type="term" value="F:metal ion binding"/>
    <property type="evidence" value="ECO:0007669"/>
    <property type="project" value="UniProtKB-KW"/>
</dbReference>
<gene>
    <name evidence="7" type="ORF">HKD42_09165</name>
</gene>
<dbReference type="RefSeq" id="WP_170012673.1">
    <property type="nucleotide sequence ID" value="NZ_JABCRE010000003.1"/>
</dbReference>
<organism evidence="7 8">
    <name type="scientific">Pontixanthobacter rizhaonensis</name>
    <dbReference type="NCBI Taxonomy" id="2730337"/>
    <lineage>
        <taxon>Bacteria</taxon>
        <taxon>Pseudomonadati</taxon>
        <taxon>Pseudomonadota</taxon>
        <taxon>Alphaproteobacteria</taxon>
        <taxon>Sphingomonadales</taxon>
        <taxon>Erythrobacteraceae</taxon>
        <taxon>Pontixanthobacter</taxon>
    </lineage>
</organism>
<dbReference type="InterPro" id="IPR001405">
    <property type="entry name" value="UPF0758"/>
</dbReference>
<dbReference type="AlphaFoldDB" id="A0A848QNN2"/>
<evidence type="ECO:0000256" key="4">
    <source>
        <dbReference type="ARBA" id="ARBA00022833"/>
    </source>
</evidence>
<dbReference type="PROSITE" id="PS01302">
    <property type="entry name" value="UPF0758"/>
    <property type="match status" value="1"/>
</dbReference>
<proteinExistence type="predicted"/>
<evidence type="ECO:0000313" key="8">
    <source>
        <dbReference type="Proteomes" id="UP000561181"/>
    </source>
</evidence>
<evidence type="ECO:0000256" key="1">
    <source>
        <dbReference type="ARBA" id="ARBA00022670"/>
    </source>
</evidence>
<dbReference type="PROSITE" id="PS50249">
    <property type="entry name" value="MPN"/>
    <property type="match status" value="1"/>
</dbReference>
<dbReference type="EMBL" id="JABCRE010000003">
    <property type="protein sequence ID" value="NMW32227.1"/>
    <property type="molecule type" value="Genomic_DNA"/>
</dbReference>
<protein>
    <submittedName>
        <fullName evidence="7">JAB domain-containing protein</fullName>
    </submittedName>
</protein>
<dbReference type="Proteomes" id="UP000561181">
    <property type="component" value="Unassembled WGS sequence"/>
</dbReference>
<keyword evidence="5" id="KW-0482">Metalloprotease</keyword>
<accession>A0A848QNN2</accession>
<evidence type="ECO:0000256" key="5">
    <source>
        <dbReference type="ARBA" id="ARBA00023049"/>
    </source>
</evidence>
<dbReference type="PANTHER" id="PTHR30471">
    <property type="entry name" value="DNA REPAIR PROTEIN RADC"/>
    <property type="match status" value="1"/>
</dbReference>
<evidence type="ECO:0000313" key="7">
    <source>
        <dbReference type="EMBL" id="NMW32227.1"/>
    </source>
</evidence>
<evidence type="ECO:0000256" key="3">
    <source>
        <dbReference type="ARBA" id="ARBA00022801"/>
    </source>
</evidence>
<evidence type="ECO:0000256" key="2">
    <source>
        <dbReference type="ARBA" id="ARBA00022723"/>
    </source>
</evidence>
<dbReference type="InterPro" id="IPR020891">
    <property type="entry name" value="UPF0758_CS"/>
</dbReference>